<sequence>MNTLAEQQRAMQRAITTRQDAGGLLRGLRGEPPMLRIYQHAYEVRLVAALRDNFGVLPQVMGDEAFDTLARAYVEAHPSQFPSIRWFGDELPAFMAAHEDLVPHPALVDLARMEWALRGAFDAADGTPIDAGALAAIAPEQWADLVFTALPSVHLLPMHWAVEPVWRALQSVDEGEEPELPEPVEHAHALLVWRQGLENRWRSLEVAQADLLQAALDGADFGRLCELAATQAGDDQAAQVAVQALQSWLADGLLLGTRVAD</sequence>
<dbReference type="OrthoDB" id="343356at2"/>
<comment type="caution">
    <text evidence="2">The sequence shown here is derived from an EMBL/GenBank/DDBJ whole genome shotgun (WGS) entry which is preliminary data.</text>
</comment>
<dbReference type="InterPro" id="IPR044922">
    <property type="entry name" value="DUF2063_N_sf"/>
</dbReference>
<dbReference type="AlphaFoldDB" id="A0A3N7JZ13"/>
<evidence type="ECO:0000313" key="2">
    <source>
        <dbReference type="EMBL" id="RQP24065.1"/>
    </source>
</evidence>
<keyword evidence="3" id="KW-1185">Reference proteome</keyword>
<dbReference type="RefSeq" id="WP_124540511.1">
    <property type="nucleotide sequence ID" value="NZ_QUSW01000003.1"/>
</dbReference>
<proteinExistence type="predicted"/>
<gene>
    <name evidence="2" type="ORF">DZC73_12060</name>
</gene>
<dbReference type="InterPro" id="IPR018640">
    <property type="entry name" value="DUF2063"/>
</dbReference>
<reference evidence="2 3" key="2">
    <citation type="submission" date="2018-12" db="EMBL/GenBank/DDBJ databases">
        <title>Rhizobacter gummiphilus sp. nov., a rubber-degrading bacterium isolated from the soil of a botanical garden in Japan.</title>
        <authorList>
            <person name="Shunsuke S.S."/>
        </authorList>
    </citation>
    <scope>NUCLEOTIDE SEQUENCE [LARGE SCALE GENOMIC DNA]</scope>
    <source>
        <strain evidence="2 3">S-16</strain>
    </source>
</reference>
<evidence type="ECO:0000313" key="3">
    <source>
        <dbReference type="Proteomes" id="UP000267464"/>
    </source>
</evidence>
<dbReference type="Proteomes" id="UP000267464">
    <property type="component" value="Unassembled WGS sequence"/>
</dbReference>
<organism evidence="2 3">
    <name type="scientific">Piscinibacter terrae</name>
    <dbReference type="NCBI Taxonomy" id="2496871"/>
    <lineage>
        <taxon>Bacteria</taxon>
        <taxon>Pseudomonadati</taxon>
        <taxon>Pseudomonadota</taxon>
        <taxon>Betaproteobacteria</taxon>
        <taxon>Burkholderiales</taxon>
        <taxon>Sphaerotilaceae</taxon>
        <taxon>Piscinibacter</taxon>
    </lineage>
</organism>
<reference evidence="2 3" key="1">
    <citation type="submission" date="2018-08" db="EMBL/GenBank/DDBJ databases">
        <authorList>
            <person name="Khan S.A."/>
            <person name="Jeon C.O."/>
            <person name="Chun B.H."/>
            <person name="Jeong S.E."/>
        </authorList>
    </citation>
    <scope>NUCLEOTIDE SEQUENCE [LARGE SCALE GENOMIC DNA]</scope>
    <source>
        <strain evidence="2 3">S-16</strain>
    </source>
</reference>
<feature type="domain" description="Putative DNA-binding" evidence="1">
    <location>
        <begin position="7"/>
        <end position="95"/>
    </location>
</feature>
<name>A0A3N7JZ13_9BURK</name>
<accession>A0A3N7JZ13</accession>
<dbReference type="Pfam" id="PF09836">
    <property type="entry name" value="DUF2063"/>
    <property type="match status" value="1"/>
</dbReference>
<dbReference type="EMBL" id="QUSW01000003">
    <property type="protein sequence ID" value="RQP24065.1"/>
    <property type="molecule type" value="Genomic_DNA"/>
</dbReference>
<dbReference type="Gene3D" id="1.10.150.690">
    <property type="entry name" value="DUF2063"/>
    <property type="match status" value="1"/>
</dbReference>
<protein>
    <submittedName>
        <fullName evidence="2">DUF2063 domain-containing protein</fullName>
    </submittedName>
</protein>
<evidence type="ECO:0000259" key="1">
    <source>
        <dbReference type="Pfam" id="PF09836"/>
    </source>
</evidence>